<accession>A0A5R9GK62</accession>
<evidence type="ECO:0000313" key="2">
    <source>
        <dbReference type="EMBL" id="TLS52045.1"/>
    </source>
</evidence>
<feature type="transmembrane region" description="Helical" evidence="1">
    <location>
        <begin position="138"/>
        <end position="156"/>
    </location>
</feature>
<feature type="transmembrane region" description="Helical" evidence="1">
    <location>
        <begin position="51"/>
        <end position="80"/>
    </location>
</feature>
<comment type="caution">
    <text evidence="2">The sequence shown here is derived from an EMBL/GenBank/DDBJ whole genome shotgun (WGS) entry which is preliminary data.</text>
</comment>
<feature type="transmembrane region" description="Helical" evidence="1">
    <location>
        <begin position="392"/>
        <end position="410"/>
    </location>
</feature>
<organism evidence="2 3">
    <name type="scientific">Paenibacillus antri</name>
    <dbReference type="NCBI Taxonomy" id="2582848"/>
    <lineage>
        <taxon>Bacteria</taxon>
        <taxon>Bacillati</taxon>
        <taxon>Bacillota</taxon>
        <taxon>Bacilli</taxon>
        <taxon>Bacillales</taxon>
        <taxon>Paenibacillaceae</taxon>
        <taxon>Paenibacillus</taxon>
    </lineage>
</organism>
<gene>
    <name evidence="2" type="ORF">FE782_11785</name>
</gene>
<dbReference type="Proteomes" id="UP000309676">
    <property type="component" value="Unassembled WGS sequence"/>
</dbReference>
<dbReference type="EMBL" id="VCIW01000006">
    <property type="protein sequence ID" value="TLS52045.1"/>
    <property type="molecule type" value="Genomic_DNA"/>
</dbReference>
<feature type="transmembrane region" description="Helical" evidence="1">
    <location>
        <begin position="451"/>
        <end position="469"/>
    </location>
</feature>
<dbReference type="AlphaFoldDB" id="A0A5R9GK62"/>
<proteinExistence type="predicted"/>
<keyword evidence="1" id="KW-1133">Transmembrane helix</keyword>
<feature type="transmembrane region" description="Helical" evidence="1">
    <location>
        <begin position="275"/>
        <end position="292"/>
    </location>
</feature>
<feature type="transmembrane region" description="Helical" evidence="1">
    <location>
        <begin position="417"/>
        <end position="436"/>
    </location>
</feature>
<keyword evidence="3" id="KW-1185">Reference proteome</keyword>
<evidence type="ECO:0008006" key="4">
    <source>
        <dbReference type="Google" id="ProtNLM"/>
    </source>
</evidence>
<feature type="transmembrane region" description="Helical" evidence="1">
    <location>
        <begin position="343"/>
        <end position="366"/>
    </location>
</feature>
<feature type="transmembrane region" description="Helical" evidence="1">
    <location>
        <begin position="481"/>
        <end position="501"/>
    </location>
</feature>
<keyword evidence="1" id="KW-0812">Transmembrane</keyword>
<evidence type="ECO:0000313" key="3">
    <source>
        <dbReference type="Proteomes" id="UP000309676"/>
    </source>
</evidence>
<name>A0A5R9GK62_9BACL</name>
<dbReference type="OrthoDB" id="2954219at2"/>
<feature type="transmembrane region" description="Helical" evidence="1">
    <location>
        <begin position="244"/>
        <end position="263"/>
    </location>
</feature>
<protein>
    <recommendedName>
        <fullName evidence="4">Glycosyltransferase RgtA/B/C/D-like domain-containing protein</fullName>
    </recommendedName>
</protein>
<feature type="transmembrane region" description="Helical" evidence="1">
    <location>
        <begin position="208"/>
        <end position="232"/>
    </location>
</feature>
<reference evidence="2 3" key="1">
    <citation type="submission" date="2019-05" db="EMBL/GenBank/DDBJ databases">
        <authorList>
            <person name="Narsing Rao M.P."/>
            <person name="Li W.J."/>
        </authorList>
    </citation>
    <scope>NUCLEOTIDE SEQUENCE [LARGE SCALE GENOMIC DNA]</scope>
    <source>
        <strain evidence="2 3">SYSU_K30003</strain>
    </source>
</reference>
<feature type="transmembrane region" description="Helical" evidence="1">
    <location>
        <begin position="12"/>
        <end position="31"/>
    </location>
</feature>
<feature type="transmembrane region" description="Helical" evidence="1">
    <location>
        <begin position="298"/>
        <end position="331"/>
    </location>
</feature>
<dbReference type="RefSeq" id="WP_138194289.1">
    <property type="nucleotide sequence ID" value="NZ_VCIW01000006.1"/>
</dbReference>
<evidence type="ECO:0000256" key="1">
    <source>
        <dbReference type="SAM" id="Phobius"/>
    </source>
</evidence>
<sequence>MYGSILNQIFHIGHYVFAFWLLLILVPKFIFSPSSSDKLERIVSNAMRMTFLYIVIAYVLVVTKLFEVLSILAVIAFLILRSYVLPKHQRKRGDAMTELGAKFYDFLEIAFRTKLGWKYIRGRRVFTDKRLQLPKTSFAAAAAAVLAIAVFGMSGFVRLYDAFTSAAPSMSDGAVILAWSKYISMRELFHDGVYPQGMFIMMSYLQKFAAINAIYVLKYTGGLNTLLVVFGLYFSVSRLTGGRWAALAGAVVYGLAGTALHGGDWERQAATIPQEFALLFLLPTLYFFFRYFENGSRHALWAGAAGCAVMGLSHTIAFAYGGLGLGILMLLGLAAGEEGRRRFWTGAVAGIACVMVSIIPLAYGLLIGKSFHGSSSSFLAETAKIDPPSLNGWDYVGLACIAALALWSLAAPRGERMVYRFATLFGFTCFLLYAYGGPVSQSVVLATRSESVWTVATCLAFGVVWHAVWKAVLSDEGRIAATVQVVLCASLVAGLGFANGLKPIIPYKMMWDSSAAQYVSIAKQHLPMTWVVYSQSEGYSLTYGTGVHDYIGTLIKDFDPRKFPLTRTEETMPDGNIAYHIYIIEEKQVYRHDPRLSIYNALAPEYERKEQEYRELRQWLALYQEYNGDLKTFYEDDVIKVHYIFRGTDQEANDELIWAKPEFSKLLENLMQ</sequence>
<keyword evidence="1" id="KW-0472">Membrane</keyword>